<keyword evidence="4" id="KW-1185">Reference proteome</keyword>
<proteinExistence type="predicted"/>
<evidence type="ECO:0000313" key="4">
    <source>
        <dbReference type="Proteomes" id="UP000615760"/>
    </source>
</evidence>
<gene>
    <name evidence="3" type="ORF">GCM10007424_01850</name>
</gene>
<evidence type="ECO:0000256" key="1">
    <source>
        <dbReference type="SAM" id="MobiDB-lite"/>
    </source>
</evidence>
<dbReference type="EMBL" id="BMJE01000001">
    <property type="protein sequence ID" value="GGB65554.1"/>
    <property type="molecule type" value="Genomic_DNA"/>
</dbReference>
<accession>A0ABQ1JCN1</accession>
<reference evidence="4" key="1">
    <citation type="journal article" date="2019" name="Int. J. Syst. Evol. Microbiol.">
        <title>The Global Catalogue of Microorganisms (GCM) 10K type strain sequencing project: providing services to taxonomists for standard genome sequencing and annotation.</title>
        <authorList>
            <consortium name="The Broad Institute Genomics Platform"/>
            <consortium name="The Broad Institute Genome Sequencing Center for Infectious Disease"/>
            <person name="Wu L."/>
            <person name="Ma J."/>
        </authorList>
    </citation>
    <scope>NUCLEOTIDE SEQUENCE [LARGE SCALE GENOMIC DNA]</scope>
    <source>
        <strain evidence="4">CGMCC 1.15461</strain>
    </source>
</reference>
<dbReference type="Proteomes" id="UP000615760">
    <property type="component" value="Unassembled WGS sequence"/>
</dbReference>
<evidence type="ECO:0008006" key="5">
    <source>
        <dbReference type="Google" id="ProtNLM"/>
    </source>
</evidence>
<keyword evidence="2" id="KW-0472">Membrane</keyword>
<keyword evidence="2" id="KW-1133">Transmembrane helix</keyword>
<organism evidence="3 4">
    <name type="scientific">Flavobacterium suaedae</name>
    <dbReference type="NCBI Taxonomy" id="1767027"/>
    <lineage>
        <taxon>Bacteria</taxon>
        <taxon>Pseudomonadati</taxon>
        <taxon>Bacteroidota</taxon>
        <taxon>Flavobacteriia</taxon>
        <taxon>Flavobacteriales</taxon>
        <taxon>Flavobacteriaceae</taxon>
        <taxon>Flavobacterium</taxon>
    </lineage>
</organism>
<evidence type="ECO:0000313" key="3">
    <source>
        <dbReference type="EMBL" id="GGB65554.1"/>
    </source>
</evidence>
<keyword evidence="2" id="KW-0812">Transmembrane</keyword>
<feature type="transmembrane region" description="Helical" evidence="2">
    <location>
        <begin position="6"/>
        <end position="24"/>
    </location>
</feature>
<evidence type="ECO:0000256" key="2">
    <source>
        <dbReference type="SAM" id="Phobius"/>
    </source>
</evidence>
<name>A0ABQ1JCN1_9FLAO</name>
<sequence>MSNKKLILGIAAGVAAMAAVGIVLKRKGYLDGVSEKADELGHDLKDKFNNVKESAKKRFNEVVQKGEDLASKAKEHKANTGKELGDTIDVKASTEEKNYNSATA</sequence>
<dbReference type="Gene3D" id="1.20.120.20">
    <property type="entry name" value="Apolipoprotein"/>
    <property type="match status" value="1"/>
</dbReference>
<comment type="caution">
    <text evidence="3">The sequence shown here is derived from an EMBL/GenBank/DDBJ whole genome shotgun (WGS) entry which is preliminary data.</text>
</comment>
<protein>
    <recommendedName>
        <fullName evidence="5">YtxH domain-containing protein</fullName>
    </recommendedName>
</protein>
<dbReference type="RefSeq" id="WP_188619347.1">
    <property type="nucleotide sequence ID" value="NZ_BMJE01000001.1"/>
</dbReference>
<feature type="compositionally biased region" description="Basic and acidic residues" evidence="1">
    <location>
        <begin position="67"/>
        <end position="98"/>
    </location>
</feature>
<feature type="region of interest" description="Disordered" evidence="1">
    <location>
        <begin position="67"/>
        <end position="104"/>
    </location>
</feature>